<dbReference type="GO" id="GO:0097367">
    <property type="term" value="F:carbohydrate derivative binding"/>
    <property type="evidence" value="ECO:0007669"/>
    <property type="project" value="InterPro"/>
</dbReference>
<dbReference type="InterPro" id="IPR023096">
    <property type="entry name" value="G6P_Isomerase_C"/>
</dbReference>
<evidence type="ECO:0000256" key="5">
    <source>
        <dbReference type="ARBA" id="ARBA00023235"/>
    </source>
</evidence>
<evidence type="ECO:0000256" key="3">
    <source>
        <dbReference type="ARBA" id="ARBA00022432"/>
    </source>
</evidence>
<dbReference type="InterPro" id="IPR035476">
    <property type="entry name" value="SIS_PGI_1"/>
</dbReference>
<dbReference type="Gene3D" id="1.10.1390.10">
    <property type="match status" value="1"/>
</dbReference>
<dbReference type="PROSITE" id="PS00765">
    <property type="entry name" value="P_GLUCOSE_ISOMERASE_1"/>
    <property type="match status" value="1"/>
</dbReference>
<comment type="subcellular location">
    <subcellularLocation>
        <location evidence="7">Cytoplasm</location>
    </subcellularLocation>
</comment>
<evidence type="ECO:0000256" key="8">
    <source>
        <dbReference type="RuleBase" id="RU000612"/>
    </source>
</evidence>
<keyword evidence="5 7" id="KW-0413">Isomerase</keyword>
<evidence type="ECO:0000313" key="9">
    <source>
        <dbReference type="EMBL" id="PCI94567.1"/>
    </source>
</evidence>
<dbReference type="CDD" id="cd05015">
    <property type="entry name" value="SIS_PGI_1"/>
    <property type="match status" value="1"/>
</dbReference>
<evidence type="ECO:0000256" key="4">
    <source>
        <dbReference type="ARBA" id="ARBA00023152"/>
    </source>
</evidence>
<accession>A0A2A4YJN6</accession>
<comment type="similarity">
    <text evidence="2 7 8">Belongs to the GPI family.</text>
</comment>
<dbReference type="GO" id="GO:0051156">
    <property type="term" value="P:glucose 6-phosphate metabolic process"/>
    <property type="evidence" value="ECO:0007669"/>
    <property type="project" value="TreeGrafter"/>
</dbReference>
<comment type="catalytic activity">
    <reaction evidence="6 7 8">
        <text>alpha-D-glucose 6-phosphate = beta-D-fructose 6-phosphate</text>
        <dbReference type="Rhea" id="RHEA:11816"/>
        <dbReference type="ChEBI" id="CHEBI:57634"/>
        <dbReference type="ChEBI" id="CHEBI:58225"/>
        <dbReference type="EC" id="5.3.1.9"/>
    </reaction>
</comment>
<dbReference type="InterPro" id="IPR035482">
    <property type="entry name" value="SIS_PGI_2"/>
</dbReference>
<sequence>MTLFNQLSSVEKLSELERNPIDLTHEGILTTKRVDEMTAEALGIKMLYGTERVTDKVMEALFELADETNVIEKMELMQAGEVVNKIEGFECENRSVLHTAMRDFFDKRNEGPRGKEATDLAYQELEKLKRFLEEVEKQGFTDLVQIGIGGSDLGPRAIYLSLEAYKKNNRKVHFISNVDPDDAHKIFSEIDPSRTLFVVVSKSGSTLETLTNEELIRKHLEEKGLSAKDHMIAVTGKSSPMDNPDKYRESFYIWDYIGGRYSVTSMVGCVELAFALGMEKFLDFLRGANAMDKLALTKDYRENLPLIGALLGIWNRNFLHLPTCAIIPYSQAMIRFPAHLQQLDMESNGKRINKHGEPVDYDTGPIIWGEPGTNGQHSFYQCIHQGTTTVPIEFIGFKDSQYADDLEVQGTSSQEKLLANLFAQSIGLATGKRSDNPNKFFPGNRPNHILLAKKCDPYTVGALLAYFEHKVAFQGFIWDINSFDQEGVQLGKVLANKIIGFFAKMKSGEEIDPKDFPIAQAYLKHLTVM</sequence>
<feature type="active site" description="Proton donor" evidence="7">
    <location>
        <position position="346"/>
    </location>
</feature>
<organism evidence="9 10">
    <name type="scientific">Aerophobetes bacterium</name>
    <dbReference type="NCBI Taxonomy" id="2030807"/>
    <lineage>
        <taxon>Bacteria</taxon>
        <taxon>Candidatus Aerophobota</taxon>
    </lineage>
</organism>
<comment type="function">
    <text evidence="7">Catalyzes the reversible isomerization of glucose-6-phosphate to fructose-6-phosphate.</text>
</comment>
<evidence type="ECO:0000256" key="1">
    <source>
        <dbReference type="ARBA" id="ARBA00004926"/>
    </source>
</evidence>
<protein>
    <recommendedName>
        <fullName evidence="7">Glucose-6-phosphate isomerase</fullName>
        <shortName evidence="7">GPI</shortName>
        <ecNumber evidence="7">5.3.1.9</ecNumber>
    </recommendedName>
    <alternativeName>
        <fullName evidence="7">Phosphoglucose isomerase</fullName>
        <shortName evidence="7">PGI</shortName>
    </alternativeName>
    <alternativeName>
        <fullName evidence="7">Phosphohexose isomerase</fullName>
        <shortName evidence="7">PHI</shortName>
    </alternativeName>
</protein>
<evidence type="ECO:0000256" key="2">
    <source>
        <dbReference type="ARBA" id="ARBA00006604"/>
    </source>
</evidence>
<dbReference type="Proteomes" id="UP000217838">
    <property type="component" value="Unassembled WGS sequence"/>
</dbReference>
<dbReference type="InterPro" id="IPR046348">
    <property type="entry name" value="SIS_dom_sf"/>
</dbReference>
<dbReference type="GO" id="GO:0004347">
    <property type="term" value="F:glucose-6-phosphate isomerase activity"/>
    <property type="evidence" value="ECO:0007669"/>
    <property type="project" value="UniProtKB-UniRule"/>
</dbReference>
<dbReference type="GO" id="GO:0048029">
    <property type="term" value="F:monosaccharide binding"/>
    <property type="evidence" value="ECO:0007669"/>
    <property type="project" value="TreeGrafter"/>
</dbReference>
<gene>
    <name evidence="7" type="primary">pgi</name>
    <name evidence="9" type="ORF">COB11_03695</name>
</gene>
<proteinExistence type="inferred from homology"/>
<reference evidence="10" key="1">
    <citation type="submission" date="2017-08" db="EMBL/GenBank/DDBJ databases">
        <title>A dynamic microbial community with high functional redundancy inhabits the cold, oxic subseafloor aquifer.</title>
        <authorList>
            <person name="Tully B.J."/>
            <person name="Wheat C.G."/>
            <person name="Glazer B.T."/>
            <person name="Huber J.A."/>
        </authorList>
    </citation>
    <scope>NUCLEOTIDE SEQUENCE [LARGE SCALE GENOMIC DNA]</scope>
</reference>
<name>A0A2A4YJN6_UNCAE</name>
<feature type="active site" evidence="7">
    <location>
        <position position="377"/>
    </location>
</feature>
<evidence type="ECO:0000256" key="6">
    <source>
        <dbReference type="ARBA" id="ARBA00029321"/>
    </source>
</evidence>
<dbReference type="PANTHER" id="PTHR11469:SF1">
    <property type="entry name" value="GLUCOSE-6-PHOSPHATE ISOMERASE"/>
    <property type="match status" value="1"/>
</dbReference>
<dbReference type="GO" id="GO:0005829">
    <property type="term" value="C:cytosol"/>
    <property type="evidence" value="ECO:0007669"/>
    <property type="project" value="TreeGrafter"/>
</dbReference>
<dbReference type="PROSITE" id="PS00174">
    <property type="entry name" value="P_GLUCOSE_ISOMERASE_2"/>
    <property type="match status" value="1"/>
</dbReference>
<dbReference type="Gene3D" id="3.40.50.10490">
    <property type="entry name" value="Glucose-6-phosphate isomerase like protein, domain 1"/>
    <property type="match status" value="2"/>
</dbReference>
<dbReference type="AlphaFoldDB" id="A0A2A4YJN6"/>
<dbReference type="UniPathway" id="UPA00138"/>
<keyword evidence="3 7" id="KW-0312">Gluconeogenesis</keyword>
<dbReference type="HAMAP" id="MF_00473">
    <property type="entry name" value="G6P_isomerase"/>
    <property type="match status" value="1"/>
</dbReference>
<dbReference type="CDD" id="cd05016">
    <property type="entry name" value="SIS_PGI_2"/>
    <property type="match status" value="1"/>
</dbReference>
<dbReference type="SUPFAM" id="SSF53697">
    <property type="entry name" value="SIS domain"/>
    <property type="match status" value="1"/>
</dbReference>
<dbReference type="PANTHER" id="PTHR11469">
    <property type="entry name" value="GLUCOSE-6-PHOSPHATE ISOMERASE"/>
    <property type="match status" value="1"/>
</dbReference>
<keyword evidence="4 7" id="KW-0324">Glycolysis</keyword>
<dbReference type="GO" id="GO:0006096">
    <property type="term" value="P:glycolytic process"/>
    <property type="evidence" value="ECO:0007669"/>
    <property type="project" value="UniProtKB-UniRule"/>
</dbReference>
<comment type="pathway">
    <text evidence="7">Carbohydrate biosynthesis; gluconeogenesis.</text>
</comment>
<dbReference type="UniPathway" id="UPA00109">
    <property type="reaction ID" value="UER00181"/>
</dbReference>
<evidence type="ECO:0000256" key="7">
    <source>
        <dbReference type="HAMAP-Rule" id="MF_00473"/>
    </source>
</evidence>
<feature type="active site" evidence="7">
    <location>
        <position position="492"/>
    </location>
</feature>
<dbReference type="InterPro" id="IPR001672">
    <property type="entry name" value="G6P_Isomerase"/>
</dbReference>
<evidence type="ECO:0000313" key="10">
    <source>
        <dbReference type="Proteomes" id="UP000217838"/>
    </source>
</evidence>
<dbReference type="InterPro" id="IPR018189">
    <property type="entry name" value="Phosphoglucose_isomerase_CS"/>
</dbReference>
<comment type="caution">
    <text evidence="9">The sequence shown here is derived from an EMBL/GenBank/DDBJ whole genome shotgun (WGS) entry which is preliminary data.</text>
</comment>
<dbReference type="EMBL" id="NVUU01000036">
    <property type="protein sequence ID" value="PCI94567.1"/>
    <property type="molecule type" value="Genomic_DNA"/>
</dbReference>
<comment type="pathway">
    <text evidence="1 7 8">Carbohydrate degradation; glycolysis; D-glyceraldehyde 3-phosphate and glycerone phosphate from D-glucose: step 2/4.</text>
</comment>
<dbReference type="PROSITE" id="PS51463">
    <property type="entry name" value="P_GLUCOSE_ISOMERASE_3"/>
    <property type="match status" value="1"/>
</dbReference>
<dbReference type="GO" id="GO:0006094">
    <property type="term" value="P:gluconeogenesis"/>
    <property type="evidence" value="ECO:0007669"/>
    <property type="project" value="UniProtKB-UniRule"/>
</dbReference>
<dbReference type="PRINTS" id="PR00662">
    <property type="entry name" value="G6PISOMERASE"/>
</dbReference>
<dbReference type="NCBIfam" id="NF010695">
    <property type="entry name" value="PRK14095.1"/>
    <property type="match status" value="1"/>
</dbReference>
<keyword evidence="7" id="KW-0963">Cytoplasm</keyword>
<dbReference type="EC" id="5.3.1.9" evidence="7"/>
<dbReference type="Pfam" id="PF00342">
    <property type="entry name" value="PGI"/>
    <property type="match status" value="1"/>
</dbReference>